<evidence type="ECO:0000313" key="2">
    <source>
        <dbReference type="Proteomes" id="UP000677218"/>
    </source>
</evidence>
<name>A0A916QJL2_9LACO</name>
<proteinExistence type="predicted"/>
<reference evidence="1" key="1">
    <citation type="submission" date="2020-08" db="EMBL/GenBank/DDBJ databases">
        <title>Taxonomic study for Lactobacillus species isolated from hardwood bark.</title>
        <authorList>
            <person name="Tohno M."/>
            <person name="Tanizawa Y."/>
        </authorList>
    </citation>
    <scope>NUCLEOTIDE SEQUENCE</scope>
    <source>
        <strain evidence="1">B40</strain>
    </source>
</reference>
<organism evidence="1 2">
    <name type="scientific">Lactobacillus corticis</name>
    <dbReference type="NCBI Taxonomy" id="2201249"/>
    <lineage>
        <taxon>Bacteria</taxon>
        <taxon>Bacillati</taxon>
        <taxon>Bacillota</taxon>
        <taxon>Bacilli</taxon>
        <taxon>Lactobacillales</taxon>
        <taxon>Lactobacillaceae</taxon>
        <taxon>Lactobacillus</taxon>
    </lineage>
</organism>
<sequence length="170" mass="19878">MIILITGASHTGKTNLAQKLLEKYHYPYLSIDHLKMGLIRSGQTSLTPEDDLALRDYLWPIVREMIKTAIENQQNLIVEGGYVPFTWKDDFSEQYLAQIKYYCLVMSPNYLEQHFTKVKEYANIVEKRVDDSGFTKEIALKENQTYLEQAQKYQLPYILIDSQYKLPSNL</sequence>
<dbReference type="Proteomes" id="UP000677218">
    <property type="component" value="Unassembled WGS sequence"/>
</dbReference>
<comment type="caution">
    <text evidence="1">The sequence shown here is derived from an EMBL/GenBank/DDBJ whole genome shotgun (WGS) entry which is preliminary data.</text>
</comment>
<keyword evidence="1" id="KW-0418">Kinase</keyword>
<dbReference type="GO" id="GO:0016301">
    <property type="term" value="F:kinase activity"/>
    <property type="evidence" value="ECO:0007669"/>
    <property type="project" value="UniProtKB-KW"/>
</dbReference>
<dbReference type="SUPFAM" id="SSF52540">
    <property type="entry name" value="P-loop containing nucleoside triphosphate hydrolases"/>
    <property type="match status" value="1"/>
</dbReference>
<accession>A0A916QJL2</accession>
<dbReference type="Gene3D" id="3.40.50.300">
    <property type="entry name" value="P-loop containing nucleotide triphosphate hydrolases"/>
    <property type="match status" value="1"/>
</dbReference>
<dbReference type="AlphaFoldDB" id="A0A916QJL2"/>
<dbReference type="RefSeq" id="WP_212780022.1">
    <property type="nucleotide sequence ID" value="NZ_BMAY01000001.1"/>
</dbReference>
<dbReference type="EMBL" id="BMAY01000001">
    <property type="protein sequence ID" value="GFZ26316.1"/>
    <property type="molecule type" value="Genomic_DNA"/>
</dbReference>
<evidence type="ECO:0000313" key="1">
    <source>
        <dbReference type="EMBL" id="GFZ26316.1"/>
    </source>
</evidence>
<keyword evidence="1" id="KW-0808">Transferase</keyword>
<gene>
    <name evidence="1" type="ORF">LCB40_01960</name>
</gene>
<keyword evidence="2" id="KW-1185">Reference proteome</keyword>
<protein>
    <submittedName>
        <fullName evidence="1">Adenylate kinase</fullName>
    </submittedName>
</protein>
<dbReference type="InterPro" id="IPR027417">
    <property type="entry name" value="P-loop_NTPase"/>
</dbReference>